<protein>
    <submittedName>
        <fullName evidence="1">Uncharacterized protein</fullName>
    </submittedName>
</protein>
<sequence length="198" mass="23579">MNQVPQYHFKQQSYRKVEEWQKKQDLLVKSSYQNNQFIPNYPQKIQTDLSLRVQRHYDLKQSDDQVKKNNKFQHQVHQNNQDNSDNQAQQIHQINLSNYSLNIKTESLQQPIIQTQIKTEEVKKKSNLKRIKNQTVQKKTVKIEEIKKSTSESPENQVQLINKPPLSKIKNEKLSEKNLFLEQKPNIETVDQFLKKAI</sequence>
<proteinExistence type="predicted"/>
<dbReference type="OrthoDB" id="10446383at2759"/>
<organism evidence="1 2">
    <name type="scientific">Paramecium sonneborni</name>
    <dbReference type="NCBI Taxonomy" id="65129"/>
    <lineage>
        <taxon>Eukaryota</taxon>
        <taxon>Sar</taxon>
        <taxon>Alveolata</taxon>
        <taxon>Ciliophora</taxon>
        <taxon>Intramacronucleata</taxon>
        <taxon>Oligohymenophorea</taxon>
        <taxon>Peniculida</taxon>
        <taxon>Parameciidae</taxon>
        <taxon>Paramecium</taxon>
    </lineage>
</organism>
<evidence type="ECO:0000313" key="2">
    <source>
        <dbReference type="Proteomes" id="UP000692954"/>
    </source>
</evidence>
<reference evidence="1" key="1">
    <citation type="submission" date="2021-01" db="EMBL/GenBank/DDBJ databases">
        <authorList>
            <consortium name="Genoscope - CEA"/>
            <person name="William W."/>
        </authorList>
    </citation>
    <scope>NUCLEOTIDE SEQUENCE</scope>
</reference>
<comment type="caution">
    <text evidence="1">The sequence shown here is derived from an EMBL/GenBank/DDBJ whole genome shotgun (WGS) entry which is preliminary data.</text>
</comment>
<name>A0A8S1PT00_9CILI</name>
<dbReference type="AlphaFoldDB" id="A0A8S1PT00"/>
<gene>
    <name evidence="1" type="ORF">PSON_ATCC_30995.1.T0860187</name>
</gene>
<dbReference type="Proteomes" id="UP000692954">
    <property type="component" value="Unassembled WGS sequence"/>
</dbReference>
<dbReference type="EMBL" id="CAJJDN010000086">
    <property type="protein sequence ID" value="CAD8106397.1"/>
    <property type="molecule type" value="Genomic_DNA"/>
</dbReference>
<accession>A0A8S1PT00</accession>
<keyword evidence="2" id="KW-1185">Reference proteome</keyword>
<evidence type="ECO:0000313" key="1">
    <source>
        <dbReference type="EMBL" id="CAD8106397.1"/>
    </source>
</evidence>